<feature type="transmembrane region" description="Helical" evidence="1">
    <location>
        <begin position="24"/>
        <end position="43"/>
    </location>
</feature>
<dbReference type="AlphaFoldDB" id="A0A2P4PSE0"/>
<reference evidence="2 3" key="2">
    <citation type="journal article" date="2018" name="New Phytol.">
        <title>High intraspecific genome diversity in the model arbuscular mycorrhizal symbiont Rhizophagus irregularis.</title>
        <authorList>
            <person name="Chen E.C.H."/>
            <person name="Morin E."/>
            <person name="Beaudet D."/>
            <person name="Noel J."/>
            <person name="Yildirir G."/>
            <person name="Ndikumana S."/>
            <person name="Charron P."/>
            <person name="St-Onge C."/>
            <person name="Giorgi J."/>
            <person name="Kruger M."/>
            <person name="Marton T."/>
            <person name="Ropars J."/>
            <person name="Grigoriev I.V."/>
            <person name="Hainaut M."/>
            <person name="Henrissat B."/>
            <person name="Roux C."/>
            <person name="Martin F."/>
            <person name="Corradi N."/>
        </authorList>
    </citation>
    <scope>NUCLEOTIDE SEQUENCE [LARGE SCALE GENOMIC DNA]</scope>
    <source>
        <strain evidence="2 3">DAOM 197198</strain>
    </source>
</reference>
<dbReference type="EMBL" id="AUPC02000155">
    <property type="protein sequence ID" value="POG68287.1"/>
    <property type="molecule type" value="Genomic_DNA"/>
</dbReference>
<keyword evidence="3" id="KW-1185">Reference proteome</keyword>
<dbReference type="Proteomes" id="UP000018888">
    <property type="component" value="Unassembled WGS sequence"/>
</dbReference>
<evidence type="ECO:0000313" key="3">
    <source>
        <dbReference type="Proteomes" id="UP000018888"/>
    </source>
</evidence>
<proteinExistence type="predicted"/>
<reference evidence="2 3" key="1">
    <citation type="journal article" date="2013" name="Proc. Natl. Acad. Sci. U.S.A.">
        <title>Genome of an arbuscular mycorrhizal fungus provides insight into the oldest plant symbiosis.</title>
        <authorList>
            <person name="Tisserant E."/>
            <person name="Malbreil M."/>
            <person name="Kuo A."/>
            <person name="Kohler A."/>
            <person name="Symeonidi A."/>
            <person name="Balestrini R."/>
            <person name="Charron P."/>
            <person name="Duensing N."/>
            <person name="Frei Dit Frey N."/>
            <person name="Gianinazzi-Pearson V."/>
            <person name="Gilbert L.B."/>
            <person name="Handa Y."/>
            <person name="Herr J.R."/>
            <person name="Hijri M."/>
            <person name="Koul R."/>
            <person name="Kawaguchi M."/>
            <person name="Krajinski F."/>
            <person name="Lammers P.J."/>
            <person name="Masclaux F.G."/>
            <person name="Murat C."/>
            <person name="Morin E."/>
            <person name="Ndikumana S."/>
            <person name="Pagni M."/>
            <person name="Petitpierre D."/>
            <person name="Requena N."/>
            <person name="Rosikiewicz P."/>
            <person name="Riley R."/>
            <person name="Saito K."/>
            <person name="San Clemente H."/>
            <person name="Shapiro H."/>
            <person name="van Tuinen D."/>
            <person name="Becard G."/>
            <person name="Bonfante P."/>
            <person name="Paszkowski U."/>
            <person name="Shachar-Hill Y.Y."/>
            <person name="Tuskan G.A."/>
            <person name="Young P.W."/>
            <person name="Sanders I.R."/>
            <person name="Henrissat B."/>
            <person name="Rensing S.A."/>
            <person name="Grigoriev I.V."/>
            <person name="Corradi N."/>
            <person name="Roux C."/>
            <person name="Martin F."/>
        </authorList>
    </citation>
    <scope>NUCLEOTIDE SEQUENCE [LARGE SCALE GENOMIC DNA]</scope>
    <source>
        <strain evidence="2 3">DAOM 197198</strain>
    </source>
</reference>
<feature type="non-terminal residue" evidence="2">
    <location>
        <position position="1"/>
    </location>
</feature>
<comment type="caution">
    <text evidence="2">The sequence shown here is derived from an EMBL/GenBank/DDBJ whole genome shotgun (WGS) entry which is preliminary data.</text>
</comment>
<sequence>MSYLPQDGKFSNYVTSNISHFANYYKFLFVFTSIYKIILFVNLSSTKSTKKIYVIYYYYVKLDVCILTHYLSLRLKYMFVILVSY</sequence>
<keyword evidence="1" id="KW-0472">Membrane</keyword>
<organism evidence="2 3">
    <name type="scientific">Rhizophagus irregularis (strain DAOM 181602 / DAOM 197198 / MUCL 43194)</name>
    <name type="common">Arbuscular mycorrhizal fungus</name>
    <name type="synonym">Glomus intraradices</name>
    <dbReference type="NCBI Taxonomy" id="747089"/>
    <lineage>
        <taxon>Eukaryota</taxon>
        <taxon>Fungi</taxon>
        <taxon>Fungi incertae sedis</taxon>
        <taxon>Mucoromycota</taxon>
        <taxon>Glomeromycotina</taxon>
        <taxon>Glomeromycetes</taxon>
        <taxon>Glomerales</taxon>
        <taxon>Glomeraceae</taxon>
        <taxon>Rhizophagus</taxon>
    </lineage>
</organism>
<keyword evidence="1" id="KW-0812">Transmembrane</keyword>
<accession>A0A2P4PSE0</accession>
<feature type="transmembrane region" description="Helical" evidence="1">
    <location>
        <begin position="55"/>
        <end position="73"/>
    </location>
</feature>
<evidence type="ECO:0000313" key="2">
    <source>
        <dbReference type="EMBL" id="POG68287.1"/>
    </source>
</evidence>
<name>A0A2P4PSE0_RHIID</name>
<gene>
    <name evidence="2" type="ORF">GLOIN_2v1638449</name>
</gene>
<keyword evidence="1" id="KW-1133">Transmembrane helix</keyword>
<evidence type="ECO:0000256" key="1">
    <source>
        <dbReference type="SAM" id="Phobius"/>
    </source>
</evidence>
<protein>
    <submittedName>
        <fullName evidence="2">Uncharacterized protein</fullName>
    </submittedName>
</protein>